<evidence type="ECO:0000256" key="3">
    <source>
        <dbReference type="PROSITE-ProRule" id="PRU00221"/>
    </source>
</evidence>
<dbReference type="PROSITE" id="PS00678">
    <property type="entry name" value="WD_REPEATS_1"/>
    <property type="match status" value="3"/>
</dbReference>
<proteinExistence type="predicted"/>
<dbReference type="InterPro" id="IPR015943">
    <property type="entry name" value="WD40/YVTN_repeat-like_dom_sf"/>
</dbReference>
<feature type="repeat" description="WD" evidence="3">
    <location>
        <begin position="906"/>
        <end position="947"/>
    </location>
</feature>
<dbReference type="InterPro" id="IPR010730">
    <property type="entry name" value="HET"/>
</dbReference>
<keyword evidence="1 3" id="KW-0853">WD repeat</keyword>
<evidence type="ECO:0000259" key="4">
    <source>
        <dbReference type="PROSITE" id="PS50837"/>
    </source>
</evidence>
<evidence type="ECO:0000313" key="6">
    <source>
        <dbReference type="Proteomes" id="UP001274830"/>
    </source>
</evidence>
<dbReference type="InterPro" id="IPR007111">
    <property type="entry name" value="NACHT_NTPase"/>
</dbReference>
<dbReference type="InterPro" id="IPR056884">
    <property type="entry name" value="NPHP3-like_N"/>
</dbReference>
<dbReference type="InterPro" id="IPR020472">
    <property type="entry name" value="WD40_PAC1"/>
</dbReference>
<keyword evidence="6" id="KW-1185">Reference proteome</keyword>
<gene>
    <name evidence="5" type="ORF">LTR78_002671</name>
</gene>
<dbReference type="PANTHER" id="PTHR10622">
    <property type="entry name" value="HET DOMAIN-CONTAINING PROTEIN"/>
    <property type="match status" value="1"/>
</dbReference>
<name>A0AAE1C4N5_9PEZI</name>
<dbReference type="InterPro" id="IPR036322">
    <property type="entry name" value="WD40_repeat_dom_sf"/>
</dbReference>
<accession>A0AAE1C4N5</accession>
<protein>
    <recommendedName>
        <fullName evidence="4">NACHT domain-containing protein</fullName>
    </recommendedName>
</protein>
<feature type="repeat" description="WD" evidence="3">
    <location>
        <begin position="822"/>
        <end position="863"/>
    </location>
</feature>
<dbReference type="PROSITE" id="PS50082">
    <property type="entry name" value="WD_REPEATS_2"/>
    <property type="match status" value="3"/>
</dbReference>
<organism evidence="5 6">
    <name type="scientific">Recurvomyces mirabilis</name>
    <dbReference type="NCBI Taxonomy" id="574656"/>
    <lineage>
        <taxon>Eukaryota</taxon>
        <taxon>Fungi</taxon>
        <taxon>Dikarya</taxon>
        <taxon>Ascomycota</taxon>
        <taxon>Pezizomycotina</taxon>
        <taxon>Dothideomycetes</taxon>
        <taxon>Dothideomycetidae</taxon>
        <taxon>Mycosphaerellales</taxon>
        <taxon>Teratosphaeriaceae</taxon>
        <taxon>Recurvomyces</taxon>
    </lineage>
</organism>
<feature type="domain" description="NACHT" evidence="4">
    <location>
        <begin position="290"/>
        <end position="513"/>
    </location>
</feature>
<keyword evidence="2" id="KW-0677">Repeat</keyword>
<dbReference type="Proteomes" id="UP001274830">
    <property type="component" value="Unassembled WGS sequence"/>
</dbReference>
<dbReference type="SUPFAM" id="SSF50978">
    <property type="entry name" value="WD40 repeat-like"/>
    <property type="match status" value="1"/>
</dbReference>
<dbReference type="Gene3D" id="3.40.50.300">
    <property type="entry name" value="P-loop containing nucleotide triphosphate hydrolases"/>
    <property type="match status" value="1"/>
</dbReference>
<dbReference type="CDD" id="cd00200">
    <property type="entry name" value="WD40"/>
    <property type="match status" value="1"/>
</dbReference>
<dbReference type="InterPro" id="IPR019775">
    <property type="entry name" value="WD40_repeat_CS"/>
</dbReference>
<dbReference type="Pfam" id="PF00400">
    <property type="entry name" value="WD40"/>
    <property type="match status" value="3"/>
</dbReference>
<dbReference type="InterPro" id="IPR001680">
    <property type="entry name" value="WD40_rpt"/>
</dbReference>
<dbReference type="Pfam" id="PF06985">
    <property type="entry name" value="HET"/>
    <property type="match status" value="1"/>
</dbReference>
<dbReference type="Gene3D" id="2.130.10.10">
    <property type="entry name" value="YVTN repeat-like/Quinoprotein amine dehydrogenase"/>
    <property type="match status" value="2"/>
</dbReference>
<comment type="caution">
    <text evidence="5">The sequence shown here is derived from an EMBL/GenBank/DDBJ whole genome shotgun (WGS) entry which is preliminary data.</text>
</comment>
<dbReference type="PROSITE" id="PS50837">
    <property type="entry name" value="NACHT"/>
    <property type="match status" value="1"/>
</dbReference>
<dbReference type="SMART" id="SM00320">
    <property type="entry name" value="WD40"/>
    <property type="match status" value="3"/>
</dbReference>
<dbReference type="SUPFAM" id="SSF52540">
    <property type="entry name" value="P-loop containing nucleoside triphosphate hydrolases"/>
    <property type="match status" value="1"/>
</dbReference>
<dbReference type="PRINTS" id="PR00320">
    <property type="entry name" value="GPROTEINBRPT"/>
</dbReference>
<dbReference type="InterPro" id="IPR027417">
    <property type="entry name" value="P-loop_NTPase"/>
</dbReference>
<dbReference type="PANTHER" id="PTHR10622:SF13">
    <property type="entry name" value="NACHT DOMAIN-CONTAINING PROTEIN"/>
    <property type="match status" value="1"/>
</dbReference>
<feature type="repeat" description="WD" evidence="3">
    <location>
        <begin position="864"/>
        <end position="905"/>
    </location>
</feature>
<dbReference type="Pfam" id="PF24883">
    <property type="entry name" value="NPHP3_N"/>
    <property type="match status" value="1"/>
</dbReference>
<dbReference type="FunFam" id="3.40.50.300:FF:001638">
    <property type="entry name" value="NACHT and WD40 domain protein"/>
    <property type="match status" value="1"/>
</dbReference>
<reference evidence="5" key="1">
    <citation type="submission" date="2023-07" db="EMBL/GenBank/DDBJ databases">
        <title>Black Yeasts Isolated from many extreme environments.</title>
        <authorList>
            <person name="Coleine C."/>
            <person name="Stajich J.E."/>
            <person name="Selbmann L."/>
        </authorList>
    </citation>
    <scope>NUCLEOTIDE SEQUENCE</scope>
    <source>
        <strain evidence="5">CCFEE 5485</strain>
    </source>
</reference>
<evidence type="ECO:0000256" key="1">
    <source>
        <dbReference type="ARBA" id="ARBA00022574"/>
    </source>
</evidence>
<sequence>MRLLQCDEDGGYRLTEDLAEDDLPPYAILSHRWLTETDEPTFEDLTRHRAHDKLGYQKLRFCAGRARRDGLRHFWVDTCCIDKLNKAELSRSINSMFRWYQNAATCYVYLHDITSQSSDRDKLRKLRSNAWFTRGWTLQELLAPHSVVFYSGNGERLGDKDSLEQLIHEVTAIPKTALRGMPLHRFSIDERLAWMTARGTTFEEDKAYSLAGMFDIYLAPVYGEGFAQAHRRLLELIHHRDNCARDLRLSNPSDDKRRIEHTKGGLLVDAYRWILDHPQYIQWRDSDQCQTLWVKGDPGKGKTMLLCGIVNELDSHLADRDRLSYFFCQASDARINNASAVLRGLMLLLVNRQASLTMHIQEEYDRSGKSLFEDGNAWFALSDIFTRMLQDSSFGTVYLIIDALDECVEDMDRLTGFIRQTSRVSTKVKWLVSSRNWPSIKEQIATVDDHDELSLELNADAVSQAVRVYVKHKVLQLSAQKNYTKDLQSTVLRHLYTNAKDTFLWVALSCQYLSKVPVWSTISKLGRLPPGLDDLYGQMWKHVCASDEDDLCRSLLSTVTVLYRPATLAELTCIIESLSEVSHDPAAVINMIEHCGSFLTVRADQVYFVHESAREFLSLAVSSELYPFGKGRVHHQIFSRSLQNLSLTLKRDIYRLSTPDVFIEDIKRPDPDPLAKSRYSIVYWIAHLCAWYFESSKDPGGSSHHSLHSIHDFLQRNCLYWLEALSLCRGMSDGVILLGKLKDLVGSTSSASAMSEIVQDTFRFAMYHKQMIETYPLQIYISALLFSPQRSVIRRWFRHDAPTWVSIKNAVEEDWSACIQTLEGHGKTVSSVVFSADSSRLASASSDKTVKIWDASSGQCLRTLEGHGAWVSSVVFSADSSRLASASSDKTVKIWDASSGQCLRTLEGHGKTVSSVVFSADSSRLASASDDKTVKIWDASSGQCLQTHEVGRALNRVSFSVTGSSLETDIGPLPLNDSSATRSLSWTEDSGHTKGLGVGNIGHRAHAQRYRHW</sequence>
<dbReference type="AlphaFoldDB" id="A0AAE1C4N5"/>
<dbReference type="EMBL" id="JAUTXT010000006">
    <property type="protein sequence ID" value="KAK3677821.1"/>
    <property type="molecule type" value="Genomic_DNA"/>
</dbReference>
<evidence type="ECO:0000313" key="5">
    <source>
        <dbReference type="EMBL" id="KAK3677821.1"/>
    </source>
</evidence>
<evidence type="ECO:0000256" key="2">
    <source>
        <dbReference type="ARBA" id="ARBA00022737"/>
    </source>
</evidence>
<dbReference type="PROSITE" id="PS50294">
    <property type="entry name" value="WD_REPEATS_REGION"/>
    <property type="match status" value="3"/>
</dbReference>